<organism evidence="2 3">
    <name type="scientific">Mycena pura</name>
    <dbReference type="NCBI Taxonomy" id="153505"/>
    <lineage>
        <taxon>Eukaryota</taxon>
        <taxon>Fungi</taxon>
        <taxon>Dikarya</taxon>
        <taxon>Basidiomycota</taxon>
        <taxon>Agaricomycotina</taxon>
        <taxon>Agaricomycetes</taxon>
        <taxon>Agaricomycetidae</taxon>
        <taxon>Agaricales</taxon>
        <taxon>Marasmiineae</taxon>
        <taxon>Mycenaceae</taxon>
        <taxon>Mycena</taxon>
    </lineage>
</organism>
<reference evidence="2" key="1">
    <citation type="submission" date="2023-03" db="EMBL/GenBank/DDBJ databases">
        <title>Massive genome expansion in bonnet fungi (Mycena s.s.) driven by repeated elements and novel gene families across ecological guilds.</title>
        <authorList>
            <consortium name="Lawrence Berkeley National Laboratory"/>
            <person name="Harder C.B."/>
            <person name="Miyauchi S."/>
            <person name="Viragh M."/>
            <person name="Kuo A."/>
            <person name="Thoen E."/>
            <person name="Andreopoulos B."/>
            <person name="Lu D."/>
            <person name="Skrede I."/>
            <person name="Drula E."/>
            <person name="Henrissat B."/>
            <person name="Morin E."/>
            <person name="Kohler A."/>
            <person name="Barry K."/>
            <person name="LaButti K."/>
            <person name="Morin E."/>
            <person name="Salamov A."/>
            <person name="Lipzen A."/>
            <person name="Mereny Z."/>
            <person name="Hegedus B."/>
            <person name="Baldrian P."/>
            <person name="Stursova M."/>
            <person name="Weitz H."/>
            <person name="Taylor A."/>
            <person name="Grigoriev I.V."/>
            <person name="Nagy L.G."/>
            <person name="Martin F."/>
            <person name="Kauserud H."/>
        </authorList>
    </citation>
    <scope>NUCLEOTIDE SEQUENCE</scope>
    <source>
        <strain evidence="2">9144</strain>
    </source>
</reference>
<feature type="region of interest" description="Disordered" evidence="1">
    <location>
        <begin position="419"/>
        <end position="455"/>
    </location>
</feature>
<feature type="region of interest" description="Disordered" evidence="1">
    <location>
        <begin position="485"/>
        <end position="598"/>
    </location>
</feature>
<dbReference type="InterPro" id="IPR052818">
    <property type="entry name" value="NEDD1_Spindle_Assembly"/>
</dbReference>
<dbReference type="EMBL" id="JARJCW010000011">
    <property type="protein sequence ID" value="KAJ7219209.1"/>
    <property type="molecule type" value="Genomic_DNA"/>
</dbReference>
<dbReference type="GO" id="GO:0043015">
    <property type="term" value="F:gamma-tubulin binding"/>
    <property type="evidence" value="ECO:0007669"/>
    <property type="project" value="TreeGrafter"/>
</dbReference>
<dbReference type="Proteomes" id="UP001219525">
    <property type="component" value="Unassembled WGS sequence"/>
</dbReference>
<accession>A0AAD6VQK0</accession>
<feature type="compositionally biased region" description="Polar residues" evidence="1">
    <location>
        <begin position="361"/>
        <end position="379"/>
    </location>
</feature>
<dbReference type="GO" id="GO:0005814">
    <property type="term" value="C:centriole"/>
    <property type="evidence" value="ECO:0007669"/>
    <property type="project" value="TreeGrafter"/>
</dbReference>
<feature type="compositionally biased region" description="Polar residues" evidence="1">
    <location>
        <begin position="589"/>
        <end position="598"/>
    </location>
</feature>
<dbReference type="GO" id="GO:0000278">
    <property type="term" value="P:mitotic cell cycle"/>
    <property type="evidence" value="ECO:0007669"/>
    <property type="project" value="TreeGrafter"/>
</dbReference>
<dbReference type="InterPro" id="IPR015943">
    <property type="entry name" value="WD40/YVTN_repeat-like_dom_sf"/>
</dbReference>
<feature type="region of interest" description="Disordered" evidence="1">
    <location>
        <begin position="298"/>
        <end position="386"/>
    </location>
</feature>
<dbReference type="Gene3D" id="2.130.10.10">
    <property type="entry name" value="YVTN repeat-like/Quinoprotein amine dehydrogenase"/>
    <property type="match status" value="1"/>
</dbReference>
<name>A0AAD6VQK0_9AGAR</name>
<keyword evidence="3" id="KW-1185">Reference proteome</keyword>
<dbReference type="GO" id="GO:0007020">
    <property type="term" value="P:microtubule nucleation"/>
    <property type="evidence" value="ECO:0007669"/>
    <property type="project" value="TreeGrafter"/>
</dbReference>
<feature type="compositionally biased region" description="Basic and acidic residues" evidence="1">
    <location>
        <begin position="557"/>
        <end position="575"/>
    </location>
</feature>
<dbReference type="InterPro" id="IPR036322">
    <property type="entry name" value="WD40_repeat_dom_sf"/>
</dbReference>
<gene>
    <name evidence="2" type="ORF">GGX14DRAFT_435098</name>
</gene>
<sequence>MLAIATTHQLTLVDPQGLRRPPPSLPPCLSLLVPCTSSAWSPDNLSLFLSSARTIHQYNPALNTLTDVYSSPDIITHLVCKTKSCLAFATADKIHVLDSTRIIQTFNSHKSLITSLSLSGDLLASTSAGAAHVHNLSLGSHVILRGLNMSGQRITTSVFHPHNPSRLLLGVGARLILCDTTRPSAPLKTIHLNDTSTGEIVSVACSPFSKTLVAVASADGNVGLVDLDKEKGLFRTLSLKVPVTSVAFSPEGASMYLGTETGKLFIVDLRALDKPPKSVAVSESGCRVETMTVQKKMRGMDASAKPTPAVKGEANNPTRLNSAVTVPTNAASKTALKGVSSPSKGRSGPPVSAVTPHRKPSTSSVLSPKTASNTNSKVSSPVGGVGTISIRSKERKGIVTTMTETNKTAKLGAAHTLSKAPDGVSAGLAPSRASTASKARKPSIESVSPRSDARVRISSATHTISESAHLRLLSSACRPNLVASTTSSIPPVPASSVSVGAGPVLPQSRTPTPELPSINEPTTPLTAERKSTVLESPEAPDNRSRGKGKGKTVNFEDIDRNVSSDNEKENDRERNLSMQISPRRPSSMGLGNSASWSPSPLRNAIPTSPLSGGSSAHDLLRTVVRDVMFDWKKEGGVIRTVDIEDEKNYLSCGEPSYVCNRIRLHHA</sequence>
<dbReference type="SMART" id="SM00320">
    <property type="entry name" value="WD40"/>
    <property type="match status" value="4"/>
</dbReference>
<evidence type="ECO:0000313" key="3">
    <source>
        <dbReference type="Proteomes" id="UP001219525"/>
    </source>
</evidence>
<proteinExistence type="predicted"/>
<dbReference type="SUPFAM" id="SSF50978">
    <property type="entry name" value="WD40 repeat-like"/>
    <property type="match status" value="1"/>
</dbReference>
<dbReference type="GO" id="GO:0000922">
    <property type="term" value="C:spindle pole"/>
    <property type="evidence" value="ECO:0007669"/>
    <property type="project" value="TreeGrafter"/>
</dbReference>
<dbReference type="InterPro" id="IPR001680">
    <property type="entry name" value="WD40_rpt"/>
</dbReference>
<evidence type="ECO:0000313" key="2">
    <source>
        <dbReference type="EMBL" id="KAJ7219209.1"/>
    </source>
</evidence>
<dbReference type="GO" id="GO:0005737">
    <property type="term" value="C:cytoplasm"/>
    <property type="evidence" value="ECO:0007669"/>
    <property type="project" value="TreeGrafter"/>
</dbReference>
<evidence type="ECO:0000256" key="1">
    <source>
        <dbReference type="SAM" id="MobiDB-lite"/>
    </source>
</evidence>
<dbReference type="PANTHER" id="PTHR44414">
    <property type="entry name" value="PROTEIN NEDD1"/>
    <property type="match status" value="1"/>
</dbReference>
<feature type="compositionally biased region" description="Polar residues" evidence="1">
    <location>
        <begin position="315"/>
        <end position="332"/>
    </location>
</feature>
<comment type="caution">
    <text evidence="2">The sequence shown here is derived from an EMBL/GenBank/DDBJ whole genome shotgun (WGS) entry which is preliminary data.</text>
</comment>
<dbReference type="GO" id="GO:0036064">
    <property type="term" value="C:ciliary basal body"/>
    <property type="evidence" value="ECO:0007669"/>
    <property type="project" value="TreeGrafter"/>
</dbReference>
<dbReference type="AlphaFoldDB" id="A0AAD6VQK0"/>
<protein>
    <submittedName>
        <fullName evidence="2">WD40-repeat-containing domain protein</fullName>
    </submittedName>
</protein>
<dbReference type="PANTHER" id="PTHR44414:SF1">
    <property type="entry name" value="PROTEIN NEDD1"/>
    <property type="match status" value="1"/>
</dbReference>
<feature type="compositionally biased region" description="Low complexity" evidence="1">
    <location>
        <begin position="485"/>
        <end position="506"/>
    </location>
</feature>